<accession>A0A5K7S3U6</accession>
<sequence>MCNILHKTLEKINKISDLENKKVEQLLMDCQHVLSKKK</sequence>
<dbReference type="AlphaFoldDB" id="A0A5K7S3U6"/>
<gene>
    <name evidence="1" type="ORF">AQPE_0385</name>
</gene>
<dbReference type="KEGG" id="anf:AQPE_0385"/>
<reference evidence="1" key="1">
    <citation type="journal article" date="2020" name="Int. J. Syst. Evol. Microbiol.">
        <title>Aquipluma nitroreducens gen. nov. sp. nov., a novel facultatively anaerobic bacterium isolated from a freshwater lake.</title>
        <authorList>
            <person name="Watanabe M."/>
            <person name="Kojima H."/>
            <person name="Fukui M."/>
        </authorList>
    </citation>
    <scope>NUCLEOTIDE SEQUENCE</scope>
    <source>
        <strain evidence="1">MeG22</strain>
    </source>
</reference>
<evidence type="ECO:0000313" key="2">
    <source>
        <dbReference type="Proteomes" id="UP001193389"/>
    </source>
</evidence>
<protein>
    <submittedName>
        <fullName evidence="1">Uncharacterized protein</fullName>
    </submittedName>
</protein>
<organism evidence="1 2">
    <name type="scientific">Aquipluma nitroreducens</name>
    <dbReference type="NCBI Taxonomy" id="2010828"/>
    <lineage>
        <taxon>Bacteria</taxon>
        <taxon>Pseudomonadati</taxon>
        <taxon>Bacteroidota</taxon>
        <taxon>Bacteroidia</taxon>
        <taxon>Marinilabiliales</taxon>
        <taxon>Prolixibacteraceae</taxon>
        <taxon>Aquipluma</taxon>
    </lineage>
</organism>
<evidence type="ECO:0000313" key="1">
    <source>
        <dbReference type="EMBL" id="BBE16248.1"/>
    </source>
</evidence>
<proteinExistence type="predicted"/>
<keyword evidence="2" id="KW-1185">Reference proteome</keyword>
<dbReference type="Proteomes" id="UP001193389">
    <property type="component" value="Chromosome"/>
</dbReference>
<name>A0A5K7S3U6_9BACT</name>
<dbReference type="EMBL" id="AP018694">
    <property type="protein sequence ID" value="BBE16248.1"/>
    <property type="molecule type" value="Genomic_DNA"/>
</dbReference>